<dbReference type="InterPro" id="IPR010664">
    <property type="entry name" value="LipoPS_assembly_LptC-rel"/>
</dbReference>
<comment type="caution">
    <text evidence="2">The sequence shown here is derived from an EMBL/GenBank/DDBJ whole genome shotgun (WGS) entry which is preliminary data.</text>
</comment>
<dbReference type="PROSITE" id="PS51257">
    <property type="entry name" value="PROKAR_LIPOPROTEIN"/>
    <property type="match status" value="1"/>
</dbReference>
<keyword evidence="1" id="KW-0472">Membrane</keyword>
<dbReference type="Pfam" id="PF06835">
    <property type="entry name" value="LptC"/>
    <property type="match status" value="1"/>
</dbReference>
<dbReference type="InterPro" id="IPR026265">
    <property type="entry name" value="LptC"/>
</dbReference>
<dbReference type="Gene3D" id="2.60.450.10">
    <property type="entry name" value="Lipopolysaccharide (LPS) transport protein A like domain"/>
    <property type="match status" value="1"/>
</dbReference>
<keyword evidence="1" id="KW-1133">Transmembrane helix</keyword>
<feature type="transmembrane region" description="Helical" evidence="1">
    <location>
        <begin position="6"/>
        <end position="26"/>
    </location>
</feature>
<keyword evidence="1" id="KW-0812">Transmembrane</keyword>
<dbReference type="Proteomes" id="UP000310168">
    <property type="component" value="Unassembled WGS sequence"/>
</dbReference>
<name>A0ABY2TT95_9SPIR</name>
<reference evidence="2 3" key="1">
    <citation type="journal article" date="2019" name="Anaerobe">
        <title>Brachyspira catarrhinii sp. nov., an anaerobic intestinal spirochaete isolated from vervet monkeys may have been misidentified as Brachyspira aalborgi in previous studies.</title>
        <authorList>
            <person name="Phillips N.D."/>
            <person name="La T."/>
            <person name="Hampson D.J."/>
        </authorList>
    </citation>
    <scope>NUCLEOTIDE SEQUENCE [LARGE SCALE GENOMIC DNA]</scope>
    <source>
        <strain evidence="2 3">Z12</strain>
    </source>
</reference>
<dbReference type="RefSeq" id="WP_137997523.1">
    <property type="nucleotide sequence ID" value="NZ_SJDU01000033.1"/>
</dbReference>
<proteinExistence type="predicted"/>
<evidence type="ECO:0000313" key="2">
    <source>
        <dbReference type="EMBL" id="TKZ36004.1"/>
    </source>
</evidence>
<protein>
    <submittedName>
        <fullName evidence="2">LPS export ABC transporter periplasmic protein LptC</fullName>
    </submittedName>
</protein>
<dbReference type="EMBL" id="SJDU01000033">
    <property type="protein sequence ID" value="TKZ36004.1"/>
    <property type="molecule type" value="Genomic_DNA"/>
</dbReference>
<dbReference type="NCBIfam" id="TIGR04409">
    <property type="entry name" value="LptC_YrbK"/>
    <property type="match status" value="1"/>
</dbReference>
<keyword evidence="3" id="KW-1185">Reference proteome</keyword>
<accession>A0ABY2TT95</accession>
<evidence type="ECO:0000256" key="1">
    <source>
        <dbReference type="SAM" id="Phobius"/>
    </source>
</evidence>
<sequence>MKLLKSFANINLVMIISLIVFSCTNFNDIDKNRGGENFTPPPEMEFFGFRRESYNTNFKQMELFATNAKFYENRKVIELLDTRTYTYESNGTIAARVSGEFVTINQVNLFVEMFTNVVAKASNNTTLYSEHIQWDNDKKYFKSPVPVRVEQEDGSWLTGSSMEGDMSMENVTIYNEVDEGNAIGVPIAEE</sequence>
<evidence type="ECO:0000313" key="3">
    <source>
        <dbReference type="Proteomes" id="UP000310168"/>
    </source>
</evidence>
<organism evidence="2 3">
    <name type="scientific">Brachyspira catarrhinii</name>
    <dbReference type="NCBI Taxonomy" id="2528966"/>
    <lineage>
        <taxon>Bacteria</taxon>
        <taxon>Pseudomonadati</taxon>
        <taxon>Spirochaetota</taxon>
        <taxon>Spirochaetia</taxon>
        <taxon>Brachyspirales</taxon>
        <taxon>Brachyspiraceae</taxon>
        <taxon>Brachyspira</taxon>
    </lineage>
</organism>
<gene>
    <name evidence="2" type="primary">lptC</name>
    <name evidence="2" type="ORF">EZH24_02310</name>
</gene>